<dbReference type="EMBL" id="WOGT01000003">
    <property type="protein sequence ID" value="MUN55026.1"/>
    <property type="molecule type" value="Genomic_DNA"/>
</dbReference>
<accession>A0A7K1LIL4</accession>
<dbReference type="InterPro" id="IPR019933">
    <property type="entry name" value="DivIVA_domain"/>
</dbReference>
<feature type="compositionally biased region" description="Basic residues" evidence="1">
    <location>
        <begin position="59"/>
        <end position="68"/>
    </location>
</feature>
<evidence type="ECO:0000313" key="2">
    <source>
        <dbReference type="EMBL" id="MUN55026.1"/>
    </source>
</evidence>
<feature type="region of interest" description="Disordered" evidence="1">
    <location>
        <begin position="1"/>
        <end position="71"/>
    </location>
</feature>
<organism evidence="2 3">
    <name type="scientific">Rothia koreensis</name>
    <dbReference type="NCBI Taxonomy" id="592378"/>
    <lineage>
        <taxon>Bacteria</taxon>
        <taxon>Bacillati</taxon>
        <taxon>Actinomycetota</taxon>
        <taxon>Actinomycetes</taxon>
        <taxon>Micrococcales</taxon>
        <taxon>Micrococcaceae</taxon>
        <taxon>Rothia</taxon>
    </lineage>
</organism>
<proteinExistence type="predicted"/>
<keyword evidence="3" id="KW-1185">Reference proteome</keyword>
<evidence type="ECO:0000256" key="1">
    <source>
        <dbReference type="SAM" id="MobiDB-lite"/>
    </source>
</evidence>
<protein>
    <submittedName>
        <fullName evidence="2">DivIVA domain-containing protein</fullName>
    </submittedName>
</protein>
<name>A0A7K1LIL4_9MICC</name>
<reference evidence="2 3" key="1">
    <citation type="submission" date="2019-12" db="EMBL/GenBank/DDBJ databases">
        <authorList>
            <person name="Li J."/>
            <person name="Shi Y."/>
            <person name="Xu G."/>
            <person name="Xiao D."/>
            <person name="Ran X."/>
        </authorList>
    </citation>
    <scope>NUCLEOTIDE SEQUENCE [LARGE SCALE GENOMIC DNA]</scope>
    <source>
        <strain evidence="2 3">JCM 15915</strain>
    </source>
</reference>
<sequence length="242" mass="27412">MAESWTGWIRSSSPRPSATSSSPHCWSDPTRYSLEEAMPGSSVREPNDAATATQETHRIGRVPRKHKGYSTQQVRQILDRCGQQVESLLAGNPELTITAAEIRGVEFDQEKGGYRPADVDRALESYEDHFAEVEKNEALRHEGQDAWHDHASALADLVMGRLKRPDGERFRRPARRRTEGYFVGDVDRLCRELLDYFRNSDDVSPAKIRSASFRPATTKHAYDEAQVDAFLERAIQLTQALR</sequence>
<gene>
    <name evidence="2" type="ORF">GMA10_07360</name>
</gene>
<dbReference type="AlphaFoldDB" id="A0A7K1LIL4"/>
<comment type="caution">
    <text evidence="2">The sequence shown here is derived from an EMBL/GenBank/DDBJ whole genome shotgun (WGS) entry which is preliminary data.</text>
</comment>
<dbReference type="Gene3D" id="6.10.250.660">
    <property type="match status" value="1"/>
</dbReference>
<dbReference type="NCBIfam" id="TIGR03544">
    <property type="entry name" value="DivI1A_domain"/>
    <property type="match status" value="2"/>
</dbReference>
<dbReference type="Proteomes" id="UP000462152">
    <property type="component" value="Unassembled WGS sequence"/>
</dbReference>
<evidence type="ECO:0000313" key="3">
    <source>
        <dbReference type="Proteomes" id="UP000462152"/>
    </source>
</evidence>
<feature type="compositionally biased region" description="Low complexity" evidence="1">
    <location>
        <begin position="11"/>
        <end position="23"/>
    </location>
</feature>